<organism evidence="9">
    <name type="scientific">Clostridium tertium</name>
    <dbReference type="NCBI Taxonomy" id="1559"/>
    <lineage>
        <taxon>Bacteria</taxon>
        <taxon>Bacillati</taxon>
        <taxon>Bacillota</taxon>
        <taxon>Clostridia</taxon>
        <taxon>Eubacteriales</taxon>
        <taxon>Clostridiaceae</taxon>
        <taxon>Clostridium</taxon>
    </lineage>
</organism>
<evidence type="ECO:0000256" key="4">
    <source>
        <dbReference type="ARBA" id="ARBA00022833"/>
    </source>
</evidence>
<accession>A0A6N3FN09</accession>
<evidence type="ECO:0000256" key="5">
    <source>
        <dbReference type="ARBA" id="ARBA00023049"/>
    </source>
</evidence>
<keyword evidence="7" id="KW-1133">Transmembrane helix</keyword>
<dbReference type="PANTHER" id="PTHR11804:SF28">
    <property type="entry name" value="OLIGOENDOPEPTIDASE F"/>
    <property type="match status" value="1"/>
</dbReference>
<dbReference type="Pfam" id="PF01432">
    <property type="entry name" value="Peptidase_M3"/>
    <property type="match status" value="1"/>
</dbReference>
<evidence type="ECO:0000256" key="6">
    <source>
        <dbReference type="RuleBase" id="RU003435"/>
    </source>
</evidence>
<keyword evidence="1 6" id="KW-0645">Protease</keyword>
<evidence type="ECO:0000256" key="7">
    <source>
        <dbReference type="SAM" id="Phobius"/>
    </source>
</evidence>
<evidence type="ECO:0000256" key="1">
    <source>
        <dbReference type="ARBA" id="ARBA00022670"/>
    </source>
</evidence>
<dbReference type="InterPro" id="IPR045090">
    <property type="entry name" value="Pept_M3A_M3B"/>
</dbReference>
<evidence type="ECO:0000313" key="9">
    <source>
        <dbReference type="EMBL" id="VYU53345.1"/>
    </source>
</evidence>
<comment type="similarity">
    <text evidence="6">Belongs to the peptidase M3 family.</text>
</comment>
<dbReference type="PANTHER" id="PTHR11804">
    <property type="entry name" value="PROTEASE M3 THIMET OLIGOPEPTIDASE-RELATED"/>
    <property type="match status" value="1"/>
</dbReference>
<dbReference type="Gene3D" id="1.10.1370.30">
    <property type="match status" value="1"/>
</dbReference>
<keyword evidence="7" id="KW-0472">Membrane</keyword>
<dbReference type="GO" id="GO:0046872">
    <property type="term" value="F:metal ion binding"/>
    <property type="evidence" value="ECO:0007669"/>
    <property type="project" value="UniProtKB-UniRule"/>
</dbReference>
<dbReference type="RefSeq" id="WP_156627204.1">
    <property type="nucleotide sequence ID" value="NZ_CACRTO010000041.1"/>
</dbReference>
<evidence type="ECO:0000256" key="2">
    <source>
        <dbReference type="ARBA" id="ARBA00022723"/>
    </source>
</evidence>
<keyword evidence="2 6" id="KW-0479">Metal-binding</keyword>
<dbReference type="CDD" id="cd09606">
    <property type="entry name" value="M3B_PepF"/>
    <property type="match status" value="1"/>
</dbReference>
<evidence type="ECO:0000259" key="8">
    <source>
        <dbReference type="Pfam" id="PF01432"/>
    </source>
</evidence>
<dbReference type="EMBL" id="CACRTO010000041">
    <property type="protein sequence ID" value="VYU53345.1"/>
    <property type="molecule type" value="Genomic_DNA"/>
</dbReference>
<protein>
    <submittedName>
        <fullName evidence="9">Peptidase family M3</fullName>
    </submittedName>
</protein>
<dbReference type="InterPro" id="IPR001567">
    <property type="entry name" value="Pept_M3A_M3B_dom"/>
</dbReference>
<comment type="cofactor">
    <cofactor evidence="6">
        <name>Zn(2+)</name>
        <dbReference type="ChEBI" id="CHEBI:29105"/>
    </cofactor>
    <text evidence="6">Binds 1 zinc ion.</text>
</comment>
<keyword evidence="5 6" id="KW-0482">Metalloprotease</keyword>
<reference evidence="9" key="1">
    <citation type="submission" date="2019-11" db="EMBL/GenBank/DDBJ databases">
        <authorList>
            <person name="Feng L."/>
        </authorList>
    </citation>
    <scope>NUCLEOTIDE SEQUENCE</scope>
    <source>
        <strain evidence="9">CTertiumLFYP3</strain>
    </source>
</reference>
<evidence type="ECO:0000256" key="3">
    <source>
        <dbReference type="ARBA" id="ARBA00022801"/>
    </source>
</evidence>
<dbReference type="GO" id="GO:0004222">
    <property type="term" value="F:metalloendopeptidase activity"/>
    <property type="evidence" value="ECO:0007669"/>
    <property type="project" value="InterPro"/>
</dbReference>
<proteinExistence type="inferred from homology"/>
<keyword evidence="7" id="KW-0812">Transmembrane</keyword>
<keyword evidence="3 6" id="KW-0378">Hydrolase</keyword>
<sequence>METLKNFKDLQYVRPNFDEINKTITSLTDGVKKAKNFEELKDIIKKFEVVYSDLHTNLAISMIRAYLDSSDKYYNDEMQEGMQNESTINYNEFYSELLNSSFTKEINNEFGEEFLIKLQDSINLKSKGMDLLEKEQELIYKYQKLKATIKVEFNGELLSEGEIRKYTTSKDRDVRKKATINLNKVYINLREDFKGILDELVKVRNEIAKVNGFKSFADYMNVEKGRRDYGQKELLDFCANVNEELSGFLEILSDAQAKRLGLDKLKYYDQGLNFLDGNAKPIGNGEVLSEKAKEMYLSLDRDISEIYNTMVDKNYLDVSESPNKISGMGFCTELFKLKFPYVFGNCDGSYTDVNVLTHEVGHAYQMYLSLKNQPLCFYSAMPNDVAEIPSKTMEHFAQDYSELFFGEDAKKFRFQFLEGSLKEVISYCAIHEFESWLYMNPEATIEERANKYLEETKKMNPGIDYSEIEGENIGEILLYKSMGVYMFPFYLISYAISAMSAMEFAKRMDKDKKPTWEDYKKLCSAGGSLSYYELLKAANLNSPFEKETIKNSIGFIKENLMKYID</sequence>
<keyword evidence="4 6" id="KW-0862">Zinc</keyword>
<feature type="transmembrane region" description="Helical" evidence="7">
    <location>
        <begin position="485"/>
        <end position="505"/>
    </location>
</feature>
<dbReference type="SUPFAM" id="SSF55486">
    <property type="entry name" value="Metalloproteases ('zincins'), catalytic domain"/>
    <property type="match status" value="1"/>
</dbReference>
<dbReference type="AlphaFoldDB" id="A0A6N3FN09"/>
<feature type="domain" description="Peptidase M3A/M3B catalytic" evidence="8">
    <location>
        <begin position="166"/>
        <end position="550"/>
    </location>
</feature>
<gene>
    <name evidence="9" type="ORF">CTLFYP3_02755</name>
</gene>
<dbReference type="GO" id="GO:0006518">
    <property type="term" value="P:peptide metabolic process"/>
    <property type="evidence" value="ECO:0007669"/>
    <property type="project" value="TreeGrafter"/>
</dbReference>
<dbReference type="GO" id="GO:0006508">
    <property type="term" value="P:proteolysis"/>
    <property type="evidence" value="ECO:0007669"/>
    <property type="project" value="UniProtKB-KW"/>
</dbReference>
<name>A0A6N3FN09_9CLOT</name>